<feature type="compositionally biased region" description="Basic and acidic residues" evidence="1">
    <location>
        <begin position="1313"/>
        <end position="1322"/>
    </location>
</feature>
<sequence length="1328" mass="155736">MIKGQKDSNFYSLNQRANISNQTRQTIIKSSQERNRNRNSRTESNHMRQQNSIQQIQDWKNHPIGRLYIEGMTSNLVNHQSANKVLDLNGNADNYTLNVQKIENDINSMIKSANNDYIDGQNDGKQFNDSNQINTNEQRILQQQQNVQNVQGNPMVYNKNVLQGGISYRIKKKNDNQIRAVTNSSLDQRNLNYTQNMIQQLQSSLIQDQITQRDNSLQKSSNPDIIQSQIISSPEKMPYPYRKREYSADSRNQYQQQFNEAKNFFQNQQAAQQLSNYNALNNSLNQQTYHPNLLTIGAQKINYQQNQSQLHNNGSTKSFNQSPPVHGIKNLDKSYMSASPEWQNQQQQYQQNQQGANPYQIPQNKMQNIIKEMRFPQSPINSIHNQHSRLYDYNQGYSQNLNGYTTQEDRNKILKKILAHFNVKVQQMERKQFMNIFGLEIKQIPPQDISKSHRLNANQAYYNSLNTKRQQKINNLSEMINSNLAENRQNVNLRNNKQMAAGSNKLNQTMNNGQQGLVDKRQAYRSNSSDQQLILSGIAEMNEQASSPMGKDKLFGFNENNNQQERYDQNGNLIQQSLTPGNNPNEQQNDYYEQKNSQPSSESESTKESNGQVNGLSNNNQSNLQGLNQQDRVNTPSGGGQNRKRINQSLNSRPSNQAMMMVRRLPKNNGNKNFQFSMNDNNLQREEIFFKKFNTYKDFIFKINFGSHYFVTMPQENPIYKICVGRGNNSKLIKNCIKNRWWWQVLDYDQHLECNFLWTQCKVQPFFDKQENLDPPHTEEDINKDDYISPEFQISRAKVVFQEVDGKDSPDDMNQTSRVFNKLQSSPDKRFNQKQNQNNNSSNQGNGSNTAAFKGGVNDAKQNGSSINKQANPFPQYSDHNLKIFSQQDYQMYYKYMNSQPGQRDYYIQNWDDLSFRLKNLKRTNIDKPYKILENSQKQITHNHLQFNYMLGNKKALFYNMRQYYQLMKDDVFNYLPLTYHLTRGTEDKEFRNFLKKFKEIENSNNDNDESKKSQKKMKNVWIVKPGEITNRGNGIQVCDNLNDIKRILTSKEKHNNGKDKTYIVQKYIERPFLYNRRKFDIRAYMLITCINGVLRGYWYQEGYIRTSGREFDLSDVSDVFIHLTNDAIQKDCEEYNKFEPGNKLSYFEFQRYLDIWYSDQKYNLYSQILPKMKAIATDSIRATFLKLDPQRKQNNFEVFGLDFMIDDKFKPYLIEINTNPAIETTCPICLRVIPGMIENAFRIGLDPLFPPPQNWPGQKKHLAPDSLTEHNRFEIIFDEQYDGIELKRLYKNQENCLEGMNDLDEDEEIDDEKSNKDKDEDKEIEYD</sequence>
<keyword evidence="2" id="KW-0436">Ligase</keyword>
<dbReference type="GeneID" id="7828524"/>
<dbReference type="GO" id="GO:0016874">
    <property type="term" value="F:ligase activity"/>
    <property type="evidence" value="ECO:0007669"/>
    <property type="project" value="UniProtKB-KW"/>
</dbReference>
<feature type="compositionally biased region" description="Low complexity" evidence="1">
    <location>
        <begin position="833"/>
        <end position="849"/>
    </location>
</feature>
<dbReference type="KEGG" id="tet:TTHERM_00624190"/>
<feature type="compositionally biased region" description="Low complexity" evidence="1">
    <location>
        <begin position="609"/>
        <end position="630"/>
    </location>
</feature>
<dbReference type="Gene3D" id="3.30.470.20">
    <property type="entry name" value="ATP-grasp fold, B domain"/>
    <property type="match status" value="1"/>
</dbReference>
<dbReference type="RefSeq" id="XP_001022545.2">
    <property type="nucleotide sequence ID" value="XM_001022545.2"/>
</dbReference>
<dbReference type="OrthoDB" id="290395at2759"/>
<dbReference type="PANTHER" id="PTHR46069:SF1">
    <property type="entry name" value="CHROMOSOME UNDETERMINED SCAFFOLD_125, WHOLE GENOME SHOTGUN SEQUENCE"/>
    <property type="match status" value="1"/>
</dbReference>
<dbReference type="InParanoid" id="Q240W4"/>
<reference evidence="3" key="1">
    <citation type="journal article" date="2006" name="PLoS Biol.">
        <title>Macronuclear genome sequence of the ciliate Tetrahymena thermophila, a model eukaryote.</title>
        <authorList>
            <person name="Eisen J.A."/>
            <person name="Coyne R.S."/>
            <person name="Wu M."/>
            <person name="Wu D."/>
            <person name="Thiagarajan M."/>
            <person name="Wortman J.R."/>
            <person name="Badger J.H."/>
            <person name="Ren Q."/>
            <person name="Amedeo P."/>
            <person name="Jones K.M."/>
            <person name="Tallon L.J."/>
            <person name="Delcher A.L."/>
            <person name="Salzberg S.L."/>
            <person name="Silva J.C."/>
            <person name="Haas B.J."/>
            <person name="Majoros W.H."/>
            <person name="Farzad M."/>
            <person name="Carlton J.M."/>
            <person name="Smith R.K. Jr."/>
            <person name="Garg J."/>
            <person name="Pearlman R.E."/>
            <person name="Karrer K.M."/>
            <person name="Sun L."/>
            <person name="Manning G."/>
            <person name="Elde N.C."/>
            <person name="Turkewitz A.P."/>
            <person name="Asai D.J."/>
            <person name="Wilkes D.E."/>
            <person name="Wang Y."/>
            <person name="Cai H."/>
            <person name="Collins K."/>
            <person name="Stewart B.A."/>
            <person name="Lee S.R."/>
            <person name="Wilamowska K."/>
            <person name="Weinberg Z."/>
            <person name="Ruzzo W.L."/>
            <person name="Wloga D."/>
            <person name="Gaertig J."/>
            <person name="Frankel J."/>
            <person name="Tsao C.-C."/>
            <person name="Gorovsky M.A."/>
            <person name="Keeling P.J."/>
            <person name="Waller R.F."/>
            <person name="Patron N.J."/>
            <person name="Cherry J.M."/>
            <person name="Stover N.A."/>
            <person name="Krieger C.J."/>
            <person name="del Toro C."/>
            <person name="Ryder H.F."/>
            <person name="Williamson S.C."/>
            <person name="Barbeau R.A."/>
            <person name="Hamilton E.P."/>
            <person name="Orias E."/>
        </authorList>
    </citation>
    <scope>NUCLEOTIDE SEQUENCE [LARGE SCALE GENOMIC DNA]</scope>
    <source>
        <strain evidence="3">SB210</strain>
    </source>
</reference>
<proteinExistence type="predicted"/>
<dbReference type="EMBL" id="GG662540">
    <property type="protein sequence ID" value="EAS02300.2"/>
    <property type="molecule type" value="Genomic_DNA"/>
</dbReference>
<dbReference type="PROSITE" id="PS51221">
    <property type="entry name" value="TTL"/>
    <property type="match status" value="1"/>
</dbReference>
<name>Q240W4_TETTS</name>
<accession>Q240W4</accession>
<gene>
    <name evidence="2" type="ORF">TTHERM_00624190</name>
</gene>
<dbReference type="HOGENOM" id="CLU_266334_0_0_1"/>
<feature type="region of interest" description="Disordered" evidence="1">
    <location>
        <begin position="1"/>
        <end position="55"/>
    </location>
</feature>
<dbReference type="InterPro" id="IPR004344">
    <property type="entry name" value="TTL/TTLL_fam"/>
</dbReference>
<feature type="region of interest" description="Disordered" evidence="1">
    <location>
        <begin position="822"/>
        <end position="866"/>
    </location>
</feature>
<dbReference type="Pfam" id="PF03133">
    <property type="entry name" value="TTL"/>
    <property type="match status" value="1"/>
</dbReference>
<feature type="compositionally biased region" description="Polar residues" evidence="1">
    <location>
        <begin position="574"/>
        <end position="603"/>
    </location>
</feature>
<evidence type="ECO:0000313" key="2">
    <source>
        <dbReference type="EMBL" id="EAS02300.2"/>
    </source>
</evidence>
<dbReference type="SUPFAM" id="SSF56059">
    <property type="entry name" value="Glutathione synthetase ATP-binding domain-like"/>
    <property type="match status" value="1"/>
</dbReference>
<dbReference type="eggNOG" id="KOG2157">
    <property type="taxonomic scope" value="Eukaryota"/>
</dbReference>
<evidence type="ECO:0000313" key="3">
    <source>
        <dbReference type="Proteomes" id="UP000009168"/>
    </source>
</evidence>
<keyword evidence="3" id="KW-1185">Reference proteome</keyword>
<evidence type="ECO:0000256" key="1">
    <source>
        <dbReference type="SAM" id="MobiDB-lite"/>
    </source>
</evidence>
<protein>
    <submittedName>
        <fullName evidence="2">Tubulin-tyrosine ligase family protein</fullName>
    </submittedName>
</protein>
<feature type="region of interest" description="Disordered" evidence="1">
    <location>
        <begin position="574"/>
        <end position="657"/>
    </location>
</feature>
<feature type="region of interest" description="Disordered" evidence="1">
    <location>
        <begin position="1300"/>
        <end position="1328"/>
    </location>
</feature>
<organism evidence="2 3">
    <name type="scientific">Tetrahymena thermophila (strain SB210)</name>
    <dbReference type="NCBI Taxonomy" id="312017"/>
    <lineage>
        <taxon>Eukaryota</taxon>
        <taxon>Sar</taxon>
        <taxon>Alveolata</taxon>
        <taxon>Ciliophora</taxon>
        <taxon>Intramacronucleata</taxon>
        <taxon>Oligohymenophorea</taxon>
        <taxon>Hymenostomatida</taxon>
        <taxon>Tetrahymenina</taxon>
        <taxon>Tetrahymenidae</taxon>
        <taxon>Tetrahymena</taxon>
    </lineage>
</organism>
<feature type="compositionally biased region" description="Polar residues" evidence="1">
    <location>
        <begin position="647"/>
        <end position="657"/>
    </location>
</feature>
<feature type="compositionally biased region" description="Polar residues" evidence="1">
    <location>
        <begin position="7"/>
        <end position="29"/>
    </location>
</feature>
<dbReference type="PANTHER" id="PTHR46069">
    <property type="entry name" value="TUBULIN TYROSINE LIGASE"/>
    <property type="match status" value="1"/>
</dbReference>
<dbReference type="STRING" id="312017.Q240W4"/>
<feature type="compositionally biased region" description="Acidic residues" evidence="1">
    <location>
        <begin position="1302"/>
        <end position="1312"/>
    </location>
</feature>
<feature type="compositionally biased region" description="Basic and acidic residues" evidence="1">
    <location>
        <begin position="31"/>
        <end position="46"/>
    </location>
</feature>
<dbReference type="Proteomes" id="UP000009168">
    <property type="component" value="Unassembled WGS sequence"/>
</dbReference>